<dbReference type="Gene3D" id="3.30.40.10">
    <property type="entry name" value="Zinc/RING finger domain, C3HC4 (zinc finger)"/>
    <property type="match status" value="1"/>
</dbReference>
<keyword evidence="1" id="KW-0863">Zinc-finger</keyword>
<dbReference type="InterPro" id="IPR013083">
    <property type="entry name" value="Znf_RING/FYVE/PHD"/>
</dbReference>
<feature type="compositionally biased region" description="Low complexity" evidence="2">
    <location>
        <begin position="103"/>
        <end position="114"/>
    </location>
</feature>
<feature type="compositionally biased region" description="Basic and acidic residues" evidence="2">
    <location>
        <begin position="88"/>
        <end position="98"/>
    </location>
</feature>
<keyword evidence="5" id="KW-1185">Reference proteome</keyword>
<keyword evidence="1" id="KW-0862">Zinc</keyword>
<evidence type="ECO:0000313" key="5">
    <source>
        <dbReference type="Proteomes" id="UP000243515"/>
    </source>
</evidence>
<protein>
    <recommendedName>
        <fullName evidence="3">RING-type domain-containing protein</fullName>
    </recommendedName>
</protein>
<feature type="compositionally biased region" description="Polar residues" evidence="2">
    <location>
        <begin position="483"/>
        <end position="504"/>
    </location>
</feature>
<name>A0A232LVU7_9EURO</name>
<comment type="caution">
    <text evidence="4">The sequence shown here is derived from an EMBL/GenBank/DDBJ whole genome shotgun (WGS) entry which is preliminary data.</text>
</comment>
<dbReference type="AlphaFoldDB" id="A0A232LVU7"/>
<feature type="compositionally biased region" description="Basic and acidic residues" evidence="2">
    <location>
        <begin position="843"/>
        <end position="911"/>
    </location>
</feature>
<feature type="compositionally biased region" description="Basic residues" evidence="2">
    <location>
        <begin position="699"/>
        <end position="709"/>
    </location>
</feature>
<feature type="region of interest" description="Disordered" evidence="2">
    <location>
        <begin position="468"/>
        <end position="1025"/>
    </location>
</feature>
<feature type="compositionally biased region" description="Basic residues" evidence="2">
    <location>
        <begin position="770"/>
        <end position="790"/>
    </location>
</feature>
<dbReference type="GO" id="GO:0008270">
    <property type="term" value="F:zinc ion binding"/>
    <property type="evidence" value="ECO:0007669"/>
    <property type="project" value="UniProtKB-KW"/>
</dbReference>
<dbReference type="OrthoDB" id="106784at2759"/>
<dbReference type="PROSITE" id="PS50089">
    <property type="entry name" value="ZF_RING_2"/>
    <property type="match status" value="1"/>
</dbReference>
<organism evidence="4 5">
    <name type="scientific">Elaphomyces granulatus</name>
    <dbReference type="NCBI Taxonomy" id="519963"/>
    <lineage>
        <taxon>Eukaryota</taxon>
        <taxon>Fungi</taxon>
        <taxon>Dikarya</taxon>
        <taxon>Ascomycota</taxon>
        <taxon>Pezizomycotina</taxon>
        <taxon>Eurotiomycetes</taxon>
        <taxon>Eurotiomycetidae</taxon>
        <taxon>Eurotiales</taxon>
        <taxon>Elaphomycetaceae</taxon>
        <taxon>Elaphomyces</taxon>
    </lineage>
</organism>
<feature type="compositionally biased region" description="Basic and acidic residues" evidence="2">
    <location>
        <begin position="942"/>
        <end position="1007"/>
    </location>
</feature>
<evidence type="ECO:0000256" key="1">
    <source>
        <dbReference type="PROSITE-ProRule" id="PRU00175"/>
    </source>
</evidence>
<accession>A0A232LVU7</accession>
<dbReference type="SUPFAM" id="SSF57850">
    <property type="entry name" value="RING/U-box"/>
    <property type="match status" value="1"/>
</dbReference>
<dbReference type="EMBL" id="NPHW01004262">
    <property type="protein sequence ID" value="OXV08194.1"/>
    <property type="molecule type" value="Genomic_DNA"/>
</dbReference>
<reference evidence="4 5" key="1">
    <citation type="journal article" date="2015" name="Environ. Microbiol.">
        <title>Metagenome sequence of Elaphomyces granulatus from sporocarp tissue reveals Ascomycota ectomycorrhizal fingerprints of genome expansion and a Proteobacteria-rich microbiome.</title>
        <authorList>
            <person name="Quandt C.A."/>
            <person name="Kohler A."/>
            <person name="Hesse C.N."/>
            <person name="Sharpton T.J."/>
            <person name="Martin F."/>
            <person name="Spatafora J.W."/>
        </authorList>
    </citation>
    <scope>NUCLEOTIDE SEQUENCE [LARGE SCALE GENOMIC DNA]</scope>
    <source>
        <strain evidence="4 5">OSC145934</strain>
    </source>
</reference>
<proteinExistence type="predicted"/>
<evidence type="ECO:0000259" key="3">
    <source>
        <dbReference type="PROSITE" id="PS50089"/>
    </source>
</evidence>
<dbReference type="InterPro" id="IPR001841">
    <property type="entry name" value="Znf_RING"/>
</dbReference>
<sequence>MAIDQPAGLMDIASSLSQDEIPFKLRCAICNKLAVNAFRLPCCDQAICENCQTSLPESCPVCDHTPISPDLCKPNKALRTTLKAFLRTEEKKREKERPAPPQTSTSVVSSGDSGAVQQDIPKVRAALEETPVGDQVPPTVSATGKKQEESSLDIPSASGTVGNVVETDGGVHTPAPTKESANGVKALEQSAAALQPNGLTDRVDTHQGDMAATAPQGTAQFSGAMQMFPNAMEFDMTPPTVFPNMSWDGPQNVNPMGQFVPTGMFNFQNQMGMPGVGMDPMTAAQGVYGGYGMNMNDMGNGMGMGMNFDAGQGMYGGWDSTQNNMWNGGQDKYNPTAFANGMRPEYGASGFGGYNVSQRHGNYPQMQMQMQQQQQQFHNPDFQNGFYGPGYGRGIMTRGRGRGYFQGGRGRGTFAGSLQSTFTGNTNHTAVRNQQPLNSQNHSGPHVQLPTLPTMSSAADIKKFSEELCPGGEGEVPEAPAENSDSIEVKNGSSNPSPSDSKPTGATPAETSPDEATPADNQELQGIPTIDSIDQAANSVAIPTAPAAMSAPIEPGPGPGPGSGRGRPPVRGGFHSGRGGSLPNGNLQGPTPFVPPSEPRGQGVEGAPAAPRAMREGLPNTSMRGRVFHSQGRMSISIRKSSDASRSGTPSRRPDEPRPRSMSRPGSRAQSRSKSPSKSKSQSRSRPPSRLRSQSPSRPRSRSRRRHHRSDSVLASEDDRERRRERHKRKSRVDDEDATSKEEPPPPVSIPLDLSRRPAQRKDRENERRTSHRSHRSRRHHDHNRTHSRSRSNSGSRNGESRYRDRPSVPLDENGDVREKTSASGDLATRVSTGHRSGKERHSRRENGKESRHRDRDRGRDRDKARDQDRDRERIRDRERDHRERDRVRDRDRDRDREKPRDTERDRNRAAKDRKRSRRDRSASPAGSDSSRHRTRRMKKSHTGEARGDDKEKRSSADKGWAGDKPTRPAEPEKDPHTLEREARNRERLLKEQQRREAVNADRDGKAGRRRDQRPERGLIGGRRLSYKYEDEPDDLVRIEREREAGRWAVDNR</sequence>
<keyword evidence="1" id="KW-0479">Metal-binding</keyword>
<feature type="region of interest" description="Disordered" evidence="2">
    <location>
        <begin position="88"/>
        <end position="161"/>
    </location>
</feature>
<feature type="compositionally biased region" description="Low complexity" evidence="2">
    <location>
        <begin position="660"/>
        <end position="674"/>
    </location>
</feature>
<evidence type="ECO:0000256" key="2">
    <source>
        <dbReference type="SAM" id="MobiDB-lite"/>
    </source>
</evidence>
<feature type="compositionally biased region" description="Basic residues" evidence="2">
    <location>
        <begin position="675"/>
        <end position="689"/>
    </location>
</feature>
<gene>
    <name evidence="4" type="ORF">Egran_04043</name>
</gene>
<feature type="domain" description="RING-type" evidence="3">
    <location>
        <begin position="27"/>
        <end position="63"/>
    </location>
</feature>
<dbReference type="Proteomes" id="UP000243515">
    <property type="component" value="Unassembled WGS sequence"/>
</dbReference>
<evidence type="ECO:0000313" key="4">
    <source>
        <dbReference type="EMBL" id="OXV08194.1"/>
    </source>
</evidence>
<dbReference type="CDD" id="cd16620">
    <property type="entry name" value="vRING-HC-C4C4_RBBP6"/>
    <property type="match status" value="1"/>
</dbReference>
<feature type="compositionally biased region" description="Basic and acidic residues" evidence="2">
    <location>
        <begin position="754"/>
        <end position="769"/>
    </location>
</feature>